<dbReference type="InterPro" id="IPR050903">
    <property type="entry name" value="Bact_Chemotaxis_MeTrfase"/>
</dbReference>
<gene>
    <name evidence="7" type="ORF">GCM10007877_01680</name>
</gene>
<dbReference type="CDD" id="cd02440">
    <property type="entry name" value="AdoMet_MTases"/>
    <property type="match status" value="1"/>
</dbReference>
<dbReference type="Proteomes" id="UP001156870">
    <property type="component" value="Unassembled WGS sequence"/>
</dbReference>
<keyword evidence="4" id="KW-0808">Transferase</keyword>
<dbReference type="Pfam" id="PF03705">
    <property type="entry name" value="CheR_N"/>
    <property type="match status" value="1"/>
</dbReference>
<dbReference type="InterPro" id="IPR029063">
    <property type="entry name" value="SAM-dependent_MTases_sf"/>
</dbReference>
<keyword evidence="3" id="KW-0489">Methyltransferase</keyword>
<comment type="catalytic activity">
    <reaction evidence="1">
        <text>L-glutamyl-[protein] + S-adenosyl-L-methionine = [protein]-L-glutamate 5-O-methyl ester + S-adenosyl-L-homocysteine</text>
        <dbReference type="Rhea" id="RHEA:24452"/>
        <dbReference type="Rhea" id="RHEA-COMP:10208"/>
        <dbReference type="Rhea" id="RHEA-COMP:10311"/>
        <dbReference type="ChEBI" id="CHEBI:29973"/>
        <dbReference type="ChEBI" id="CHEBI:57856"/>
        <dbReference type="ChEBI" id="CHEBI:59789"/>
        <dbReference type="ChEBI" id="CHEBI:82795"/>
        <dbReference type="EC" id="2.1.1.80"/>
    </reaction>
</comment>
<organism evidence="7 8">
    <name type="scientific">Marinibactrum halimedae</name>
    <dbReference type="NCBI Taxonomy" id="1444977"/>
    <lineage>
        <taxon>Bacteria</taxon>
        <taxon>Pseudomonadati</taxon>
        <taxon>Pseudomonadota</taxon>
        <taxon>Gammaproteobacteria</taxon>
        <taxon>Cellvibrionales</taxon>
        <taxon>Cellvibrionaceae</taxon>
        <taxon>Marinibactrum</taxon>
    </lineage>
</organism>
<evidence type="ECO:0000259" key="6">
    <source>
        <dbReference type="PROSITE" id="PS50123"/>
    </source>
</evidence>
<dbReference type="GO" id="GO:0032259">
    <property type="term" value="P:methylation"/>
    <property type="evidence" value="ECO:0007669"/>
    <property type="project" value="UniProtKB-KW"/>
</dbReference>
<dbReference type="PROSITE" id="PS50123">
    <property type="entry name" value="CHER"/>
    <property type="match status" value="1"/>
</dbReference>
<dbReference type="InterPro" id="IPR022642">
    <property type="entry name" value="CheR_C"/>
</dbReference>
<dbReference type="InterPro" id="IPR022641">
    <property type="entry name" value="CheR_N"/>
</dbReference>
<evidence type="ECO:0000256" key="1">
    <source>
        <dbReference type="ARBA" id="ARBA00001541"/>
    </source>
</evidence>
<evidence type="ECO:0000313" key="8">
    <source>
        <dbReference type="Proteomes" id="UP001156870"/>
    </source>
</evidence>
<accession>A0AA37WMT1</accession>
<feature type="domain" description="CheR-type methyltransferase" evidence="6">
    <location>
        <begin position="14"/>
        <end position="281"/>
    </location>
</feature>
<evidence type="ECO:0000256" key="2">
    <source>
        <dbReference type="ARBA" id="ARBA00012534"/>
    </source>
</evidence>
<dbReference type="InterPro" id="IPR000780">
    <property type="entry name" value="CheR_MeTrfase"/>
</dbReference>
<dbReference type="GO" id="GO:0008983">
    <property type="term" value="F:protein-glutamate O-methyltransferase activity"/>
    <property type="evidence" value="ECO:0007669"/>
    <property type="project" value="UniProtKB-EC"/>
</dbReference>
<dbReference type="Gene3D" id="3.40.50.150">
    <property type="entry name" value="Vaccinia Virus protein VP39"/>
    <property type="match status" value="1"/>
</dbReference>
<dbReference type="InterPro" id="IPR036804">
    <property type="entry name" value="CheR_N_sf"/>
</dbReference>
<dbReference type="EMBL" id="BSPD01000005">
    <property type="protein sequence ID" value="GLS24457.1"/>
    <property type="molecule type" value="Genomic_DNA"/>
</dbReference>
<dbReference type="PANTHER" id="PTHR24422">
    <property type="entry name" value="CHEMOTAXIS PROTEIN METHYLTRANSFERASE"/>
    <property type="match status" value="1"/>
</dbReference>
<dbReference type="PANTHER" id="PTHR24422:SF21">
    <property type="entry name" value="CHEMOTAXIS PROTEIN METHYLTRANSFERASE 1"/>
    <property type="match status" value="1"/>
</dbReference>
<proteinExistence type="predicted"/>
<name>A0AA37WMT1_9GAMM</name>
<dbReference type="Pfam" id="PF01739">
    <property type="entry name" value="CheR"/>
    <property type="match status" value="1"/>
</dbReference>
<dbReference type="SUPFAM" id="SSF47757">
    <property type="entry name" value="Chemotaxis receptor methyltransferase CheR, N-terminal domain"/>
    <property type="match status" value="1"/>
</dbReference>
<evidence type="ECO:0000313" key="7">
    <source>
        <dbReference type="EMBL" id="GLS24457.1"/>
    </source>
</evidence>
<reference evidence="7 8" key="1">
    <citation type="journal article" date="2014" name="Int. J. Syst. Evol. Microbiol.">
        <title>Complete genome sequence of Corynebacterium casei LMG S-19264T (=DSM 44701T), isolated from a smear-ripened cheese.</title>
        <authorList>
            <consortium name="US DOE Joint Genome Institute (JGI-PGF)"/>
            <person name="Walter F."/>
            <person name="Albersmeier A."/>
            <person name="Kalinowski J."/>
            <person name="Ruckert C."/>
        </authorList>
    </citation>
    <scope>NUCLEOTIDE SEQUENCE [LARGE SCALE GENOMIC DNA]</scope>
    <source>
        <strain evidence="7 8">NBRC 110095</strain>
    </source>
</reference>
<keyword evidence="5" id="KW-0949">S-adenosyl-L-methionine</keyword>
<protein>
    <recommendedName>
        <fullName evidence="2">protein-glutamate O-methyltransferase</fullName>
        <ecNumber evidence="2">2.1.1.80</ecNumber>
    </recommendedName>
</protein>
<dbReference type="EC" id="2.1.1.80" evidence="2"/>
<dbReference type="PRINTS" id="PR00996">
    <property type="entry name" value="CHERMTFRASE"/>
</dbReference>
<dbReference type="Gene3D" id="1.10.155.10">
    <property type="entry name" value="Chemotaxis receptor methyltransferase CheR, N-terminal domain"/>
    <property type="match status" value="1"/>
</dbReference>
<keyword evidence="8" id="KW-1185">Reference proteome</keyword>
<evidence type="ECO:0000256" key="5">
    <source>
        <dbReference type="ARBA" id="ARBA00022691"/>
    </source>
</evidence>
<evidence type="ECO:0000256" key="3">
    <source>
        <dbReference type="ARBA" id="ARBA00022603"/>
    </source>
</evidence>
<dbReference type="SUPFAM" id="SSF53335">
    <property type="entry name" value="S-adenosyl-L-methionine-dependent methyltransferases"/>
    <property type="match status" value="1"/>
</dbReference>
<dbReference type="RefSeq" id="WP_232595697.1">
    <property type="nucleotide sequence ID" value="NZ_BSPD01000005.1"/>
</dbReference>
<evidence type="ECO:0000256" key="4">
    <source>
        <dbReference type="ARBA" id="ARBA00022679"/>
    </source>
</evidence>
<dbReference type="SMART" id="SM00138">
    <property type="entry name" value="MeTrc"/>
    <property type="match status" value="1"/>
</dbReference>
<sequence>MVFDSSRGSDAASDFKYFRDFLEEVSGISLADNKQYLVTTRIRRIMQDNNLTSVRSMVDMMRSRSNHSLRDAIVDAMTTNETFWFRDSYPFQYLTNTLLPELSRTTTGSLRIWSAACSSGQEPYSLSMALDEYERLKSMGVRKNVEIVATDLSPSMLERCKQGRYDRLEIVRGLSPERLKQYFKEVDGGEWQLIDTIRRRVQFRSLNLMESYGSLGKFHIIFCRNVLIYFTPDLKRDILQRLHGALQPGGILFLGASEGLAGTTGLFEMVQCKPGIAYRAI</sequence>
<comment type="caution">
    <text evidence="7">The sequence shown here is derived from an EMBL/GenBank/DDBJ whole genome shotgun (WGS) entry which is preliminary data.</text>
</comment>
<dbReference type="AlphaFoldDB" id="A0AA37WMT1"/>